<keyword evidence="9" id="KW-0732">Signal</keyword>
<evidence type="ECO:0000256" key="6">
    <source>
        <dbReference type="ARBA" id="ARBA00023033"/>
    </source>
</evidence>
<reference evidence="10" key="1">
    <citation type="submission" date="2024-03" db="EMBL/GenBank/DDBJ databases">
        <title>WGS assembly of Saponaria officinalis var. Norfolk2.</title>
        <authorList>
            <person name="Jenkins J."/>
            <person name="Shu S."/>
            <person name="Grimwood J."/>
            <person name="Barry K."/>
            <person name="Goodstein D."/>
            <person name="Schmutz J."/>
            <person name="Leebens-Mack J."/>
            <person name="Osbourn A."/>
        </authorList>
    </citation>
    <scope>NUCLEOTIDE SEQUENCE [LARGE SCALE GENOMIC DNA]</scope>
    <source>
        <strain evidence="10">JIC</strain>
    </source>
</reference>
<dbReference type="AlphaFoldDB" id="A0AAW1GXH0"/>
<dbReference type="InterPro" id="IPR001128">
    <property type="entry name" value="Cyt_P450"/>
</dbReference>
<accession>A0AAW1GXH0</accession>
<dbReference type="InterPro" id="IPR017972">
    <property type="entry name" value="Cyt_P450_CS"/>
</dbReference>
<dbReference type="GO" id="GO:0016705">
    <property type="term" value="F:oxidoreductase activity, acting on paired donors, with incorporation or reduction of molecular oxygen"/>
    <property type="evidence" value="ECO:0007669"/>
    <property type="project" value="InterPro"/>
</dbReference>
<dbReference type="CDD" id="cd11073">
    <property type="entry name" value="CYP76-like"/>
    <property type="match status" value="1"/>
</dbReference>
<evidence type="ECO:0000313" key="11">
    <source>
        <dbReference type="Proteomes" id="UP001443914"/>
    </source>
</evidence>
<organism evidence="10 11">
    <name type="scientific">Saponaria officinalis</name>
    <name type="common">Common soapwort</name>
    <name type="synonym">Lychnis saponaria</name>
    <dbReference type="NCBI Taxonomy" id="3572"/>
    <lineage>
        <taxon>Eukaryota</taxon>
        <taxon>Viridiplantae</taxon>
        <taxon>Streptophyta</taxon>
        <taxon>Embryophyta</taxon>
        <taxon>Tracheophyta</taxon>
        <taxon>Spermatophyta</taxon>
        <taxon>Magnoliopsida</taxon>
        <taxon>eudicotyledons</taxon>
        <taxon>Gunneridae</taxon>
        <taxon>Pentapetalae</taxon>
        <taxon>Caryophyllales</taxon>
        <taxon>Caryophyllaceae</taxon>
        <taxon>Caryophylleae</taxon>
        <taxon>Saponaria</taxon>
    </lineage>
</organism>
<sequence>MDYLTIVVCLLPLWLAIHLLLSTANKNSKTLPPGPPQLPVFGNLFSLGNKPHVALAELSKTYGPLIMLRLGRVPTVVISSSTMAKEALQKNDISFSTRNVLDAVSAHKHNENSVAWLPSGPEWRNLRKICDSQVFSTSRLEASQSLRRNKVKYLLSYVEKCSESGEAVDFNQAAFITTLNLLSSTFFSMDMGDPTSEFAREFRVTIRGIMEEIGKSNPADYFPILKIIDPQGIKKRTEYHFGKMLDLFNNMIEQRLKGERPSDATQDNDVLDALLGIDQEKAEEIPNSQIPYLLMDLFAAGTDTTTTSLEWAMSELIRNPEKMKKAQAELHEVIGKGNSLEEQDVTRLPYLQAIVKETFRLHPPVPLLLPRKMDSDVRLFNYTVPKNAQVLVNAWAIGRDPETWKNAESFEPERFMGSKIDVKGRDFDLIPFGAGRRICPGLPLAIRMLHLMLGSLVHGFDWKLEGGLSPEKLDMEEQFGLTSEKLHRLRAIPIPLPQ</sequence>
<evidence type="ECO:0000256" key="5">
    <source>
        <dbReference type="ARBA" id="ARBA00023004"/>
    </source>
</evidence>
<gene>
    <name evidence="10" type="ORF">RND81_13G044000</name>
</gene>
<dbReference type="EMBL" id="JBDFQZ010000013">
    <property type="protein sequence ID" value="KAK9668241.1"/>
    <property type="molecule type" value="Genomic_DNA"/>
</dbReference>
<evidence type="ECO:0000256" key="9">
    <source>
        <dbReference type="SAM" id="SignalP"/>
    </source>
</evidence>
<proteinExistence type="inferred from homology"/>
<comment type="similarity">
    <text evidence="1 8">Belongs to the cytochrome P450 family.</text>
</comment>
<comment type="cofactor">
    <cofactor evidence="7">
        <name>heme</name>
        <dbReference type="ChEBI" id="CHEBI:30413"/>
    </cofactor>
</comment>
<evidence type="ECO:0000256" key="7">
    <source>
        <dbReference type="PIRSR" id="PIRSR602401-1"/>
    </source>
</evidence>
<dbReference type="GO" id="GO:0020037">
    <property type="term" value="F:heme binding"/>
    <property type="evidence" value="ECO:0007669"/>
    <property type="project" value="InterPro"/>
</dbReference>
<keyword evidence="6 8" id="KW-0503">Monooxygenase</keyword>
<comment type="caution">
    <text evidence="10">The sequence shown here is derived from an EMBL/GenBank/DDBJ whole genome shotgun (WGS) entry which is preliminary data.</text>
</comment>
<name>A0AAW1GXH0_SAPOF</name>
<evidence type="ECO:0000256" key="4">
    <source>
        <dbReference type="ARBA" id="ARBA00023002"/>
    </source>
</evidence>
<dbReference type="InterPro" id="IPR036396">
    <property type="entry name" value="Cyt_P450_sf"/>
</dbReference>
<feature type="signal peptide" evidence="9">
    <location>
        <begin position="1"/>
        <end position="24"/>
    </location>
</feature>
<keyword evidence="3 7" id="KW-0479">Metal-binding</keyword>
<dbReference type="PANTHER" id="PTHR47950:SF4">
    <property type="entry name" value="GERANIOL 8-HYDROXYLASE-LIKE"/>
    <property type="match status" value="1"/>
</dbReference>
<keyword evidence="4 8" id="KW-0560">Oxidoreductase</keyword>
<keyword evidence="2 7" id="KW-0349">Heme</keyword>
<dbReference type="PRINTS" id="PR00463">
    <property type="entry name" value="EP450I"/>
</dbReference>
<keyword evidence="11" id="KW-1185">Reference proteome</keyword>
<dbReference type="Proteomes" id="UP001443914">
    <property type="component" value="Unassembled WGS sequence"/>
</dbReference>
<dbReference type="GO" id="GO:0004497">
    <property type="term" value="F:monooxygenase activity"/>
    <property type="evidence" value="ECO:0007669"/>
    <property type="project" value="UniProtKB-KW"/>
</dbReference>
<protein>
    <submittedName>
        <fullName evidence="10">Uncharacterized protein</fullName>
    </submittedName>
</protein>
<evidence type="ECO:0000256" key="8">
    <source>
        <dbReference type="RuleBase" id="RU000461"/>
    </source>
</evidence>
<evidence type="ECO:0000256" key="3">
    <source>
        <dbReference type="ARBA" id="ARBA00022723"/>
    </source>
</evidence>
<keyword evidence="5 7" id="KW-0408">Iron</keyword>
<dbReference type="PROSITE" id="PS00086">
    <property type="entry name" value="CYTOCHROME_P450"/>
    <property type="match status" value="1"/>
</dbReference>
<dbReference type="FunFam" id="1.10.630.10:FF:000007">
    <property type="entry name" value="Cytochrome P450 76C4"/>
    <property type="match status" value="1"/>
</dbReference>
<dbReference type="PRINTS" id="PR00385">
    <property type="entry name" value="P450"/>
</dbReference>
<feature type="binding site" description="axial binding residue" evidence="7">
    <location>
        <position position="439"/>
    </location>
    <ligand>
        <name>heme</name>
        <dbReference type="ChEBI" id="CHEBI:30413"/>
    </ligand>
    <ligandPart>
        <name>Fe</name>
        <dbReference type="ChEBI" id="CHEBI:18248"/>
    </ligandPart>
</feature>
<dbReference type="Gene3D" id="1.10.630.10">
    <property type="entry name" value="Cytochrome P450"/>
    <property type="match status" value="1"/>
</dbReference>
<evidence type="ECO:0000313" key="10">
    <source>
        <dbReference type="EMBL" id="KAK9668241.1"/>
    </source>
</evidence>
<dbReference type="InterPro" id="IPR002401">
    <property type="entry name" value="Cyt_P450_E_grp-I"/>
</dbReference>
<evidence type="ECO:0000256" key="1">
    <source>
        <dbReference type="ARBA" id="ARBA00010617"/>
    </source>
</evidence>
<dbReference type="PANTHER" id="PTHR47950">
    <property type="entry name" value="CYTOCHROME P450, FAMILY 76, SUBFAMILY C, POLYPEPTIDE 5-RELATED"/>
    <property type="match status" value="1"/>
</dbReference>
<dbReference type="Pfam" id="PF00067">
    <property type="entry name" value="p450"/>
    <property type="match status" value="1"/>
</dbReference>
<dbReference type="GO" id="GO:0005506">
    <property type="term" value="F:iron ion binding"/>
    <property type="evidence" value="ECO:0007669"/>
    <property type="project" value="InterPro"/>
</dbReference>
<feature type="chain" id="PRO_5043777344" evidence="9">
    <location>
        <begin position="25"/>
        <end position="498"/>
    </location>
</feature>
<evidence type="ECO:0000256" key="2">
    <source>
        <dbReference type="ARBA" id="ARBA00022617"/>
    </source>
</evidence>
<dbReference type="SUPFAM" id="SSF48264">
    <property type="entry name" value="Cytochrome P450"/>
    <property type="match status" value="1"/>
</dbReference>